<feature type="transmembrane region" description="Helical" evidence="7">
    <location>
        <begin position="23"/>
        <end position="40"/>
    </location>
</feature>
<dbReference type="Pfam" id="PF03176">
    <property type="entry name" value="MMPL"/>
    <property type="match status" value="2"/>
</dbReference>
<dbReference type="InterPro" id="IPR000731">
    <property type="entry name" value="SSD"/>
</dbReference>
<sequence length="772" mass="81389">MRRASGGPSWAHRWGVFVARHRWPVLGCWLIVLIACALAYPQLSGNLQGSDYNVTGSDSAHVQQLMHEHFADMGTEQDAVVFDASTLTVDDPQYRRAVAHTLDAVRAGPGVVGVIGPFDPFAAGQISADRRSAIAVVGMGGTSRTNITDAKRLQDIVGATSTADVRASLTGFSPLTNDLGVVEKADAERGESIGLPVALIVLIVALGAVVAGLLPLVAAGAGLLCAFGVLTALSTVLSFDTLLVVIATMIGTGIGIDYALFVVGRVREEMTRRGVVDRRRADRHQTDAIAESIGVGMQTAGKTIAISGMILTIAICALLVIGSPVFHEITIGVVVTVLSVLAVALSFLPALLAVLGPRVNTLALPARLRPAEVGDTSTRGAWARWAHAVMRRPALYGGLVAAVLVVALLPVTGLRYGIDLGTAALDHTPSGHANTILAQKFSPGMLAPVEIVATGPDDGPVQPSGRAATDRMAQVLAHDPRIAGVLPREENGRMLWIAAPKVPVDSTAAADLARDLRGRADEAAAGKSTRILVGGTTAQFVDLSDETTSALPWVLTIVLLLSLIFLAVAFRSAVLPVKAVLMNLLATGAALGITVAIFQWGWGSSLLGFQSVGYLQVYLPVTVFVVLFGLSMDYEVFLIGRMKEAWDRRTAEAADLPDRPDGDPDARNVESVAEGLEHTARPITAAAAIMVVVFAGFISADVLELKQFGVALSVAIAIDAVLVRMILVPAFMKLLGHRNWWPGTRIRAGHPDPADVPPVRHRPPRLSPSWRP</sequence>
<feature type="transmembrane region" description="Helical" evidence="7">
    <location>
        <begin position="329"/>
        <end position="355"/>
    </location>
</feature>
<dbReference type="Gene3D" id="1.20.1640.10">
    <property type="entry name" value="Multidrug efflux transporter AcrB transmembrane domain"/>
    <property type="match status" value="2"/>
</dbReference>
<comment type="subcellular location">
    <subcellularLocation>
        <location evidence="1">Cell membrane</location>
        <topology evidence="1">Multi-pass membrane protein</topology>
    </subcellularLocation>
</comment>
<dbReference type="PROSITE" id="PS50156">
    <property type="entry name" value="SSD"/>
    <property type="match status" value="1"/>
</dbReference>
<gene>
    <name evidence="9" type="ORF">NVS88_20950</name>
</gene>
<evidence type="ECO:0000259" key="8">
    <source>
        <dbReference type="PROSITE" id="PS50156"/>
    </source>
</evidence>
<evidence type="ECO:0000313" key="9">
    <source>
        <dbReference type="EMBL" id="MDG3017027.1"/>
    </source>
</evidence>
<evidence type="ECO:0000256" key="6">
    <source>
        <dbReference type="SAM" id="MobiDB-lite"/>
    </source>
</evidence>
<organism evidence="9 10">
    <name type="scientific">Speluncibacter jeojiensis</name>
    <dbReference type="NCBI Taxonomy" id="2710754"/>
    <lineage>
        <taxon>Bacteria</taxon>
        <taxon>Bacillati</taxon>
        <taxon>Actinomycetota</taxon>
        <taxon>Actinomycetes</taxon>
        <taxon>Mycobacteriales</taxon>
        <taxon>Speluncibacteraceae</taxon>
        <taxon>Speluncibacter</taxon>
    </lineage>
</organism>
<name>A0A9X4M558_9ACTN</name>
<feature type="region of interest" description="Disordered" evidence="6">
    <location>
        <begin position="749"/>
        <end position="772"/>
    </location>
</feature>
<dbReference type="AlphaFoldDB" id="A0A9X4M558"/>
<keyword evidence="10" id="KW-1185">Reference proteome</keyword>
<dbReference type="InterPro" id="IPR004869">
    <property type="entry name" value="MMPL_dom"/>
</dbReference>
<feature type="transmembrane region" description="Helical" evidence="7">
    <location>
        <begin position="394"/>
        <end position="418"/>
    </location>
</feature>
<dbReference type="RefSeq" id="WP_277835930.1">
    <property type="nucleotide sequence ID" value="NZ_JAAIVF010000015.1"/>
</dbReference>
<keyword evidence="5 7" id="KW-0472">Membrane</keyword>
<feature type="transmembrane region" description="Helical" evidence="7">
    <location>
        <begin position="197"/>
        <end position="230"/>
    </location>
</feature>
<feature type="transmembrane region" description="Helical" evidence="7">
    <location>
        <begin position="304"/>
        <end position="323"/>
    </location>
</feature>
<dbReference type="PANTHER" id="PTHR33406:SF13">
    <property type="entry name" value="MEMBRANE PROTEIN YDFJ"/>
    <property type="match status" value="1"/>
</dbReference>
<protein>
    <submittedName>
        <fullName evidence="9">MMPL family transporter</fullName>
    </submittedName>
</protein>
<evidence type="ECO:0000256" key="3">
    <source>
        <dbReference type="ARBA" id="ARBA00022692"/>
    </source>
</evidence>
<evidence type="ECO:0000256" key="1">
    <source>
        <dbReference type="ARBA" id="ARBA00004651"/>
    </source>
</evidence>
<keyword evidence="2" id="KW-1003">Cell membrane</keyword>
<evidence type="ECO:0000256" key="4">
    <source>
        <dbReference type="ARBA" id="ARBA00022989"/>
    </source>
</evidence>
<evidence type="ECO:0000313" key="10">
    <source>
        <dbReference type="Proteomes" id="UP001152755"/>
    </source>
</evidence>
<dbReference type="EMBL" id="JANRHA010000021">
    <property type="protein sequence ID" value="MDG3017027.1"/>
    <property type="molecule type" value="Genomic_DNA"/>
</dbReference>
<dbReference type="GO" id="GO:0005886">
    <property type="term" value="C:plasma membrane"/>
    <property type="evidence" value="ECO:0007669"/>
    <property type="project" value="UniProtKB-SubCell"/>
</dbReference>
<feature type="domain" description="SSD" evidence="8">
    <location>
        <begin position="212"/>
        <end position="354"/>
    </location>
</feature>
<feature type="transmembrane region" description="Helical" evidence="7">
    <location>
        <begin position="708"/>
        <end position="731"/>
    </location>
</feature>
<evidence type="ECO:0000256" key="5">
    <source>
        <dbReference type="ARBA" id="ARBA00023136"/>
    </source>
</evidence>
<feature type="transmembrane region" description="Helical" evidence="7">
    <location>
        <begin position="683"/>
        <end position="702"/>
    </location>
</feature>
<feature type="transmembrane region" description="Helical" evidence="7">
    <location>
        <begin position="582"/>
        <end position="602"/>
    </location>
</feature>
<keyword evidence="3 7" id="KW-0812">Transmembrane</keyword>
<reference evidence="9" key="1">
    <citation type="submission" date="2022-08" db="EMBL/GenBank/DDBJ databases">
        <title>Genome analysis of Corynebacteriales strain.</title>
        <authorList>
            <person name="Lee S.D."/>
        </authorList>
    </citation>
    <scope>NUCLEOTIDE SEQUENCE</scope>
    <source>
        <strain evidence="9">D3-21</strain>
    </source>
</reference>
<proteinExistence type="predicted"/>
<dbReference type="Proteomes" id="UP001152755">
    <property type="component" value="Unassembled WGS sequence"/>
</dbReference>
<evidence type="ECO:0000256" key="2">
    <source>
        <dbReference type="ARBA" id="ARBA00022475"/>
    </source>
</evidence>
<feature type="transmembrane region" description="Helical" evidence="7">
    <location>
        <begin position="550"/>
        <end position="570"/>
    </location>
</feature>
<dbReference type="PANTHER" id="PTHR33406">
    <property type="entry name" value="MEMBRANE PROTEIN MJ1562-RELATED"/>
    <property type="match status" value="1"/>
</dbReference>
<dbReference type="InterPro" id="IPR050545">
    <property type="entry name" value="Mycobact_MmpL"/>
</dbReference>
<feature type="transmembrane region" description="Helical" evidence="7">
    <location>
        <begin position="617"/>
        <end position="639"/>
    </location>
</feature>
<comment type="caution">
    <text evidence="9">The sequence shown here is derived from an EMBL/GenBank/DDBJ whole genome shotgun (WGS) entry which is preliminary data.</text>
</comment>
<accession>A0A9X4M558</accession>
<feature type="transmembrane region" description="Helical" evidence="7">
    <location>
        <begin position="242"/>
        <end position="263"/>
    </location>
</feature>
<evidence type="ECO:0000256" key="7">
    <source>
        <dbReference type="SAM" id="Phobius"/>
    </source>
</evidence>
<dbReference type="SUPFAM" id="SSF82866">
    <property type="entry name" value="Multidrug efflux transporter AcrB transmembrane domain"/>
    <property type="match status" value="2"/>
</dbReference>
<keyword evidence="4 7" id="KW-1133">Transmembrane helix</keyword>